<keyword evidence="1" id="KW-0812">Transmembrane</keyword>
<proteinExistence type="predicted"/>
<keyword evidence="3" id="KW-1185">Reference proteome</keyword>
<organism evidence="2 3">
    <name type="scientific">Vasconcelosia minhoensis LEGE 07310</name>
    <dbReference type="NCBI Taxonomy" id="915328"/>
    <lineage>
        <taxon>Bacteria</taxon>
        <taxon>Bacillati</taxon>
        <taxon>Cyanobacteriota</taxon>
        <taxon>Cyanophyceae</taxon>
        <taxon>Nodosilineales</taxon>
        <taxon>Cymatolegaceae</taxon>
        <taxon>Vasconcelosia</taxon>
        <taxon>Vasconcelosia minhoensis</taxon>
    </lineage>
</organism>
<reference evidence="2" key="1">
    <citation type="submission" date="2020-10" db="EMBL/GenBank/DDBJ databases">
        <authorList>
            <person name="Castelo-Branco R."/>
            <person name="Eusebio N."/>
            <person name="Adriana R."/>
            <person name="Vieira A."/>
            <person name="Brugerolle De Fraissinette N."/>
            <person name="Rezende De Castro R."/>
            <person name="Schneider M.P."/>
            <person name="Vasconcelos V."/>
            <person name="Leao P.N."/>
        </authorList>
    </citation>
    <scope>NUCLEOTIDE SEQUENCE</scope>
    <source>
        <strain evidence="2">LEGE 07310</strain>
    </source>
</reference>
<evidence type="ECO:0000256" key="1">
    <source>
        <dbReference type="SAM" id="Phobius"/>
    </source>
</evidence>
<name>A0A8J7AAE7_9CYAN</name>
<accession>A0A8J7AAE7</accession>
<dbReference type="Proteomes" id="UP000636505">
    <property type="component" value="Unassembled WGS sequence"/>
</dbReference>
<keyword evidence="1" id="KW-0472">Membrane</keyword>
<evidence type="ECO:0000313" key="3">
    <source>
        <dbReference type="Proteomes" id="UP000636505"/>
    </source>
</evidence>
<dbReference type="AlphaFoldDB" id="A0A8J7AAE7"/>
<keyword evidence="1" id="KW-1133">Transmembrane helix</keyword>
<feature type="transmembrane region" description="Helical" evidence="1">
    <location>
        <begin position="96"/>
        <end position="117"/>
    </location>
</feature>
<dbReference type="EMBL" id="JADEXG010000129">
    <property type="protein sequence ID" value="MBE9080492.1"/>
    <property type="molecule type" value="Genomic_DNA"/>
</dbReference>
<evidence type="ECO:0000313" key="2">
    <source>
        <dbReference type="EMBL" id="MBE9080492.1"/>
    </source>
</evidence>
<feature type="transmembrane region" description="Helical" evidence="1">
    <location>
        <begin position="43"/>
        <end position="64"/>
    </location>
</feature>
<gene>
    <name evidence="2" type="ORF">IQ241_24960</name>
</gene>
<comment type="caution">
    <text evidence="2">The sequence shown here is derived from an EMBL/GenBank/DDBJ whole genome shotgun (WGS) entry which is preliminary data.</text>
</comment>
<sequence length="124" mass="13300">MTPISAVTIGLGSVLASLVAGWAGALAAQDITRWYAQVSTDHSLRTATFAISPGWIGVALLAVAGSPRRYLPLRWLVCGSHDVISCLPSPRLYTSVAAGFRVTLPIIFVIVLIFILLKKLVKRQ</sequence>
<protein>
    <submittedName>
        <fullName evidence="2">Uncharacterized protein</fullName>
    </submittedName>
</protein>